<keyword evidence="1" id="KW-0175">Coiled coil</keyword>
<dbReference type="PaxDb" id="2903-EOD24586"/>
<feature type="coiled-coil region" evidence="1">
    <location>
        <begin position="46"/>
        <end position="73"/>
    </location>
</feature>
<dbReference type="GeneID" id="17270133"/>
<dbReference type="AlphaFoldDB" id="A0A0D3JM51"/>
<name>A0A0D3JM51_EMIH1</name>
<reference evidence="4" key="1">
    <citation type="journal article" date="2013" name="Nature">
        <title>Pan genome of the phytoplankton Emiliania underpins its global distribution.</title>
        <authorList>
            <person name="Read B.A."/>
            <person name="Kegel J."/>
            <person name="Klute M.J."/>
            <person name="Kuo A."/>
            <person name="Lefebvre S.C."/>
            <person name="Maumus F."/>
            <person name="Mayer C."/>
            <person name="Miller J."/>
            <person name="Monier A."/>
            <person name="Salamov A."/>
            <person name="Young J."/>
            <person name="Aguilar M."/>
            <person name="Claverie J.M."/>
            <person name="Frickenhaus S."/>
            <person name="Gonzalez K."/>
            <person name="Herman E.K."/>
            <person name="Lin Y.C."/>
            <person name="Napier J."/>
            <person name="Ogata H."/>
            <person name="Sarno A.F."/>
            <person name="Shmutz J."/>
            <person name="Schroeder D."/>
            <person name="de Vargas C."/>
            <person name="Verret F."/>
            <person name="von Dassow P."/>
            <person name="Valentin K."/>
            <person name="Van de Peer Y."/>
            <person name="Wheeler G."/>
            <person name="Dacks J.B."/>
            <person name="Delwiche C.F."/>
            <person name="Dyhrman S.T."/>
            <person name="Glockner G."/>
            <person name="John U."/>
            <person name="Richards T."/>
            <person name="Worden A.Z."/>
            <person name="Zhang X."/>
            <person name="Grigoriev I.V."/>
            <person name="Allen A.E."/>
            <person name="Bidle K."/>
            <person name="Borodovsky M."/>
            <person name="Bowler C."/>
            <person name="Brownlee C."/>
            <person name="Cock J.M."/>
            <person name="Elias M."/>
            <person name="Gladyshev V.N."/>
            <person name="Groth M."/>
            <person name="Guda C."/>
            <person name="Hadaegh A."/>
            <person name="Iglesias-Rodriguez M.D."/>
            <person name="Jenkins J."/>
            <person name="Jones B.M."/>
            <person name="Lawson T."/>
            <person name="Leese F."/>
            <person name="Lindquist E."/>
            <person name="Lobanov A."/>
            <person name="Lomsadze A."/>
            <person name="Malik S.B."/>
            <person name="Marsh M.E."/>
            <person name="Mackinder L."/>
            <person name="Mock T."/>
            <person name="Mueller-Roeber B."/>
            <person name="Pagarete A."/>
            <person name="Parker M."/>
            <person name="Probert I."/>
            <person name="Quesneville H."/>
            <person name="Raines C."/>
            <person name="Rensing S.A."/>
            <person name="Riano-Pachon D.M."/>
            <person name="Richier S."/>
            <person name="Rokitta S."/>
            <person name="Shiraiwa Y."/>
            <person name="Soanes D.M."/>
            <person name="van der Giezen M."/>
            <person name="Wahlund T.M."/>
            <person name="Williams B."/>
            <person name="Wilson W."/>
            <person name="Wolfe G."/>
            <person name="Wurch L.L."/>
        </authorList>
    </citation>
    <scope>NUCLEOTIDE SEQUENCE</scope>
</reference>
<reference evidence="3" key="2">
    <citation type="submission" date="2024-10" db="UniProtKB">
        <authorList>
            <consortium name="EnsemblProtists"/>
        </authorList>
    </citation>
    <scope>IDENTIFICATION</scope>
</reference>
<protein>
    <recommendedName>
        <fullName evidence="2">UVR domain-containing protein</fullName>
    </recommendedName>
</protein>
<dbReference type="HOGENOM" id="CLU_2431608_0_0_1"/>
<organism evidence="3 4">
    <name type="scientific">Emiliania huxleyi (strain CCMP1516)</name>
    <dbReference type="NCBI Taxonomy" id="280463"/>
    <lineage>
        <taxon>Eukaryota</taxon>
        <taxon>Haptista</taxon>
        <taxon>Haptophyta</taxon>
        <taxon>Prymnesiophyceae</taxon>
        <taxon>Isochrysidales</taxon>
        <taxon>Noelaerhabdaceae</taxon>
        <taxon>Emiliania</taxon>
    </lineage>
</organism>
<dbReference type="PROSITE" id="PS50151">
    <property type="entry name" value="UVR"/>
    <property type="match status" value="1"/>
</dbReference>
<accession>A0A0D3JM51</accession>
<dbReference type="Proteomes" id="UP000013827">
    <property type="component" value="Unassembled WGS sequence"/>
</dbReference>
<dbReference type="RefSeq" id="XP_005777015.1">
    <property type="nucleotide sequence ID" value="XM_005776958.1"/>
</dbReference>
<dbReference type="SUPFAM" id="SSF46600">
    <property type="entry name" value="C-terminal UvrC-binding domain of UvrB"/>
    <property type="match status" value="1"/>
</dbReference>
<feature type="domain" description="UVR" evidence="2">
    <location>
        <begin position="50"/>
        <end position="85"/>
    </location>
</feature>
<dbReference type="EnsemblProtists" id="EOD24586">
    <property type="protein sequence ID" value="EOD24586"/>
    <property type="gene ID" value="EMIHUDRAFT_206593"/>
</dbReference>
<keyword evidence="4" id="KW-1185">Reference proteome</keyword>
<evidence type="ECO:0000256" key="1">
    <source>
        <dbReference type="SAM" id="Coils"/>
    </source>
</evidence>
<evidence type="ECO:0000313" key="3">
    <source>
        <dbReference type="EnsemblProtists" id="EOD24586"/>
    </source>
</evidence>
<proteinExistence type="predicted"/>
<dbReference type="InterPro" id="IPR036876">
    <property type="entry name" value="UVR_dom_sf"/>
</dbReference>
<evidence type="ECO:0000313" key="4">
    <source>
        <dbReference type="Proteomes" id="UP000013827"/>
    </source>
</evidence>
<dbReference type="KEGG" id="ehx:EMIHUDRAFT_206593"/>
<dbReference type="InterPro" id="IPR001943">
    <property type="entry name" value="UVR_dom"/>
</dbReference>
<sequence length="91" mass="9978">MAVADGEVSAAAWCLAHAESDSAPFGEARLAAERERHAISQGTHDRLLARAQIQKLEGEMARAKAAMEFERCIDIRKRLSELRERSGVEGS</sequence>
<evidence type="ECO:0000259" key="2">
    <source>
        <dbReference type="PROSITE" id="PS50151"/>
    </source>
</evidence>